<dbReference type="Proteomes" id="UP000186851">
    <property type="component" value="Chromosome"/>
</dbReference>
<organism evidence="4 5">
    <name type="scientific">Odinarchaeota yellowstonii (strain LCB_4)</name>
    <dbReference type="NCBI Taxonomy" id="1841599"/>
    <lineage>
        <taxon>Archaea</taxon>
        <taxon>Promethearchaeati</taxon>
        <taxon>Candidatus Odinarchaeota</taxon>
        <taxon>Candidatus Odinarchaeia</taxon>
        <taxon>Candidatus Odinarchaeales</taxon>
        <taxon>Candidatus Odinarchaeaceae</taxon>
        <taxon>Candidatus Odinarchaeum</taxon>
    </lineage>
</organism>
<protein>
    <submittedName>
        <fullName evidence="4">Tetrahydromethanopterin S-methyltransferase subunit H</fullName>
        <ecNumber evidence="4">2.1.1.86</ecNumber>
    </submittedName>
</protein>
<dbReference type="KEGG" id="oyw:OdinLCB4_001790"/>
<evidence type="ECO:0000256" key="3">
    <source>
        <dbReference type="ARBA" id="ARBA00022679"/>
    </source>
</evidence>
<dbReference type="EMBL" id="CP091871">
    <property type="protein sequence ID" value="WEU40684.1"/>
    <property type="molecule type" value="Genomic_DNA"/>
</dbReference>
<comment type="similarity">
    <text evidence="1">Belongs to the MtrH family.</text>
</comment>
<reference evidence="4" key="1">
    <citation type="journal article" date="2017" name="Nature">
        <title>Asgard archaea illuminate the origin of eukaryotic cellular complexity.</title>
        <authorList>
            <person name="Zaremba-Niedzwiedzka K."/>
            <person name="Caceres E.F."/>
            <person name="Saw J.H."/>
            <person name="Backstrom D."/>
            <person name="Juzokaite L."/>
            <person name="Vancaester E."/>
            <person name="Seitz K.W."/>
            <person name="Anantharaman K."/>
            <person name="Starnawski P."/>
            <person name="Kjeldsen K.U."/>
            <person name="Scott M.B."/>
            <person name="Nunoura T."/>
            <person name="Banfield J.F."/>
            <person name="Schramm A."/>
            <person name="Baker B.J."/>
            <person name="Spang A."/>
            <person name="Ettema T.J.G."/>
        </authorList>
    </citation>
    <scope>NUCLEOTIDE SEQUENCE</scope>
    <source>
        <strain evidence="4">LCB_4</strain>
    </source>
</reference>
<evidence type="ECO:0000256" key="2">
    <source>
        <dbReference type="ARBA" id="ARBA00022603"/>
    </source>
</evidence>
<dbReference type="SUPFAM" id="SSF51717">
    <property type="entry name" value="Dihydropteroate synthetase-like"/>
    <property type="match status" value="1"/>
</dbReference>
<name>A0AAF0D2Z7_ODILC</name>
<dbReference type="AlphaFoldDB" id="A0AAF0D2Z7"/>
<dbReference type="InterPro" id="IPR011005">
    <property type="entry name" value="Dihydropteroate_synth-like_sf"/>
</dbReference>
<keyword evidence="3 4" id="KW-0808">Transferase</keyword>
<dbReference type="GO" id="GO:0032259">
    <property type="term" value="P:methylation"/>
    <property type="evidence" value="ECO:0007669"/>
    <property type="project" value="UniProtKB-KW"/>
</dbReference>
<dbReference type="GO" id="GO:0008168">
    <property type="term" value="F:methyltransferase activity"/>
    <property type="evidence" value="ECO:0007669"/>
    <property type="project" value="UniProtKB-KW"/>
</dbReference>
<reference evidence="4" key="2">
    <citation type="journal article" date="2022" name="Nat. Microbiol.">
        <title>A closed Candidatus Odinarchaeum chromosome exposes Asgard archaeal viruses.</title>
        <authorList>
            <person name="Tamarit D."/>
            <person name="Caceres E.F."/>
            <person name="Krupovic M."/>
            <person name="Nijland R."/>
            <person name="Eme L."/>
            <person name="Robinson N.P."/>
            <person name="Ettema T.J.G."/>
        </authorList>
    </citation>
    <scope>NUCLEOTIDE SEQUENCE</scope>
    <source>
        <strain evidence="4">LCB_4</strain>
    </source>
</reference>
<gene>
    <name evidence="4" type="ORF">OdinLCB4_001790</name>
</gene>
<dbReference type="EC" id="2.1.1.86" evidence="4"/>
<sequence>MIKFNTPQKIFEIGGVKIGGNPGERPIVLVGSIFYLGHRIVDKTGSFSFNKIEAAKLLNVQDELSEKTGNPCMVDLIISSPEAVEKEIDFIVDNTRVPLLLDPVGAETKIKSVKYVAETGLQNRVVYNSLNLKTPVEEFNLLKENHLNSALLLAYSGDAFTSARRIENIKKLIEVTTDFITKPLIDTYILDVPSLGLACKAMSKLKELYGFPVGGGTENAVATWKGLETKFGLEPKNSCLAAAAATAACFGADFILYGPIERCKYVFPTVAMVDSAIQQMFIEEGGKINRSLPLFKIG</sequence>
<dbReference type="InterPro" id="IPR023467">
    <property type="entry name" value="MeTrfase_MtrH/MtxH"/>
</dbReference>
<accession>A0AAF0D2Z7</accession>
<evidence type="ECO:0000313" key="4">
    <source>
        <dbReference type="EMBL" id="WEU40684.1"/>
    </source>
</evidence>
<dbReference type="GO" id="GO:0006730">
    <property type="term" value="P:one-carbon metabolic process"/>
    <property type="evidence" value="ECO:0007669"/>
    <property type="project" value="InterPro"/>
</dbReference>
<proteinExistence type="inferred from homology"/>
<evidence type="ECO:0000256" key="1">
    <source>
        <dbReference type="ARBA" id="ARBA00006230"/>
    </source>
</evidence>
<keyword evidence="2 4" id="KW-0489">Methyltransferase</keyword>
<dbReference type="Pfam" id="PF02007">
    <property type="entry name" value="MtrH"/>
    <property type="match status" value="1"/>
</dbReference>
<dbReference type="NCBIfam" id="NF002142">
    <property type="entry name" value="PRK00979.1-1"/>
    <property type="match status" value="1"/>
</dbReference>
<evidence type="ECO:0000313" key="5">
    <source>
        <dbReference type="Proteomes" id="UP000186851"/>
    </source>
</evidence>